<dbReference type="PANTHER" id="PTHR21180">
    <property type="entry name" value="ENDONUCLEASE/EXONUCLEASE/PHOSPHATASE FAMILY DOMAIN-CONTAINING PROTEIN 1"/>
    <property type="match status" value="1"/>
</dbReference>
<protein>
    <submittedName>
        <fullName evidence="6">DNA modification/repair radical SAM protein</fullName>
    </submittedName>
</protein>
<feature type="region of interest" description="Disordered" evidence="5">
    <location>
        <begin position="240"/>
        <end position="280"/>
    </location>
</feature>
<keyword evidence="4" id="KW-0411">Iron-sulfur</keyword>
<accession>A0A9D2TBW8</accession>
<dbReference type="SUPFAM" id="SSF102114">
    <property type="entry name" value="Radical SAM enzymes"/>
    <property type="match status" value="1"/>
</dbReference>
<proteinExistence type="predicted"/>
<evidence type="ECO:0000256" key="4">
    <source>
        <dbReference type="ARBA" id="ARBA00023014"/>
    </source>
</evidence>
<dbReference type="SFLD" id="SFLDS00029">
    <property type="entry name" value="Radical_SAM"/>
    <property type="match status" value="1"/>
</dbReference>
<feature type="compositionally biased region" description="Low complexity" evidence="5">
    <location>
        <begin position="241"/>
        <end position="256"/>
    </location>
</feature>
<evidence type="ECO:0000256" key="3">
    <source>
        <dbReference type="ARBA" id="ARBA00023004"/>
    </source>
</evidence>
<evidence type="ECO:0000313" key="6">
    <source>
        <dbReference type="EMBL" id="HJC63028.1"/>
    </source>
</evidence>
<evidence type="ECO:0000256" key="5">
    <source>
        <dbReference type="SAM" id="MobiDB-lite"/>
    </source>
</evidence>
<dbReference type="InterPro" id="IPR010994">
    <property type="entry name" value="RuvA_2-like"/>
</dbReference>
<comment type="caution">
    <text evidence="6">The sequence shown here is derived from an EMBL/GenBank/DDBJ whole genome shotgun (WGS) entry which is preliminary data.</text>
</comment>
<gene>
    <name evidence="6" type="ORF">H9753_05345</name>
</gene>
<evidence type="ECO:0000256" key="1">
    <source>
        <dbReference type="ARBA" id="ARBA00022691"/>
    </source>
</evidence>
<dbReference type="Proteomes" id="UP000823886">
    <property type="component" value="Unassembled WGS sequence"/>
</dbReference>
<dbReference type="InterPro" id="IPR007197">
    <property type="entry name" value="rSAM"/>
</dbReference>
<dbReference type="GO" id="GO:0046872">
    <property type="term" value="F:metal ion binding"/>
    <property type="evidence" value="ECO:0007669"/>
    <property type="project" value="UniProtKB-KW"/>
</dbReference>
<keyword evidence="3" id="KW-0408">Iron</keyword>
<reference evidence="6" key="1">
    <citation type="journal article" date="2021" name="PeerJ">
        <title>Extensive microbial diversity within the chicken gut microbiome revealed by metagenomics and culture.</title>
        <authorList>
            <person name="Gilroy R."/>
            <person name="Ravi A."/>
            <person name="Getino M."/>
            <person name="Pursley I."/>
            <person name="Horton D.L."/>
            <person name="Alikhan N.F."/>
            <person name="Baker D."/>
            <person name="Gharbi K."/>
            <person name="Hall N."/>
            <person name="Watson M."/>
            <person name="Adriaenssens E.M."/>
            <person name="Foster-Nyarko E."/>
            <person name="Jarju S."/>
            <person name="Secka A."/>
            <person name="Antonio M."/>
            <person name="Oren A."/>
            <person name="Chaudhuri R.R."/>
            <person name="La Ragione R."/>
            <person name="Hildebrand F."/>
            <person name="Pallen M.J."/>
        </authorList>
    </citation>
    <scope>NUCLEOTIDE SEQUENCE</scope>
    <source>
        <strain evidence="6">ChiBcec2-3848</strain>
    </source>
</reference>
<dbReference type="EMBL" id="DWVZ01000067">
    <property type="protein sequence ID" value="HJC63028.1"/>
    <property type="molecule type" value="Genomic_DNA"/>
</dbReference>
<reference evidence="6" key="2">
    <citation type="submission" date="2021-04" db="EMBL/GenBank/DDBJ databases">
        <authorList>
            <person name="Gilroy R."/>
        </authorList>
    </citation>
    <scope>NUCLEOTIDE SEQUENCE</scope>
    <source>
        <strain evidence="6">ChiBcec2-3848</strain>
    </source>
</reference>
<dbReference type="InterPro" id="IPR013785">
    <property type="entry name" value="Aldolase_TIM"/>
</dbReference>
<feature type="compositionally biased region" description="Polar residues" evidence="5">
    <location>
        <begin position="257"/>
        <end position="271"/>
    </location>
</feature>
<dbReference type="SFLD" id="SFLDG01102">
    <property type="entry name" value="Uncharacterised_Radical_SAM_Su"/>
    <property type="match status" value="1"/>
</dbReference>
<dbReference type="GO" id="GO:0051536">
    <property type="term" value="F:iron-sulfur cluster binding"/>
    <property type="evidence" value="ECO:0007669"/>
    <property type="project" value="UniProtKB-KW"/>
</dbReference>
<sequence>MEYQSSFTLEEKLQILSDAAKYDVACTSSGVDRKGQQGSLGNSCAAGICHSFAADGRCISLLKVLLSNECAYDCKYCLNRRSNDKPRATFTAEELCSLTIEFYKRNYIEGLFLSSGVIKNPTYTMELMYETLFLLRTKYRFRGYIHAKAVPGASADLIEQTGYLADRMSVNVELPTQEGLHSLAPSKSHAAILKPMTQIQSKIADYRLSIGKSAFMERHFGNQYLEGSIFSRQRPERIQESASSSLPFSGSPQGSLRSTSAENTAVQNARGGSSVRPVSAASGTHLRPFVPAGQSTQIIIGATAENDFDLLKVTQTMYQKFDLKRVFFSAYIPLNEDSALPSLDTPVPLLREHRLYQADWLLRYYGFCAEELLSPDRPNFNLFLDPKCDWALRHLELFPVEINRASYQDLLKVPGIGNKSAYRILQARRSQKLDFPALKRIGVVLKRAQYFITCDGKMLYRIPIEEDFITRQLTGEEQAAAWQLDHPQTYRQLSLFDDCFLSSTPSVEDTRKSLSGQL</sequence>
<dbReference type="InterPro" id="IPR051675">
    <property type="entry name" value="Endo/Exo/Phosphatase_dom_1"/>
</dbReference>
<dbReference type="GO" id="GO:0003824">
    <property type="term" value="F:catalytic activity"/>
    <property type="evidence" value="ECO:0007669"/>
    <property type="project" value="InterPro"/>
</dbReference>
<dbReference type="InterPro" id="IPR023874">
    <property type="entry name" value="DNA_rSAM_put"/>
</dbReference>
<keyword evidence="1" id="KW-0949">S-adenosyl-L-methionine</keyword>
<dbReference type="Gene3D" id="1.10.150.320">
    <property type="entry name" value="Photosystem II 12 kDa extrinsic protein"/>
    <property type="match status" value="1"/>
</dbReference>
<keyword evidence="2" id="KW-0479">Metal-binding</keyword>
<dbReference type="Gene3D" id="3.20.20.70">
    <property type="entry name" value="Aldolase class I"/>
    <property type="match status" value="1"/>
</dbReference>
<evidence type="ECO:0000256" key="2">
    <source>
        <dbReference type="ARBA" id="ARBA00022723"/>
    </source>
</evidence>
<evidence type="ECO:0000313" key="7">
    <source>
        <dbReference type="Proteomes" id="UP000823886"/>
    </source>
</evidence>
<dbReference type="CDD" id="cd01335">
    <property type="entry name" value="Radical_SAM"/>
    <property type="match status" value="1"/>
</dbReference>
<dbReference type="InterPro" id="IPR058240">
    <property type="entry name" value="rSAM_sf"/>
</dbReference>
<name>A0A9D2TBW8_9FIRM</name>
<dbReference type="NCBIfam" id="TIGR03916">
    <property type="entry name" value="rSAM_link_UDG"/>
    <property type="match status" value="1"/>
</dbReference>
<organism evidence="6 7">
    <name type="scientific">Candidatus Blautia merdavium</name>
    <dbReference type="NCBI Taxonomy" id="2838494"/>
    <lineage>
        <taxon>Bacteria</taxon>
        <taxon>Bacillati</taxon>
        <taxon>Bacillota</taxon>
        <taxon>Clostridia</taxon>
        <taxon>Lachnospirales</taxon>
        <taxon>Lachnospiraceae</taxon>
        <taxon>Blautia</taxon>
    </lineage>
</organism>
<dbReference type="SUPFAM" id="SSF47781">
    <property type="entry name" value="RuvA domain 2-like"/>
    <property type="match status" value="1"/>
</dbReference>
<dbReference type="AlphaFoldDB" id="A0A9D2TBW8"/>
<dbReference type="PANTHER" id="PTHR21180:SF9">
    <property type="entry name" value="TYPE II SECRETION SYSTEM PROTEIN K"/>
    <property type="match status" value="1"/>
</dbReference>